<organism evidence="2 3">
    <name type="scientific">Mesorhizobium neociceri</name>
    <dbReference type="NCBI Taxonomy" id="1307853"/>
    <lineage>
        <taxon>Bacteria</taxon>
        <taxon>Pseudomonadati</taxon>
        <taxon>Pseudomonadota</taxon>
        <taxon>Alphaproteobacteria</taxon>
        <taxon>Hyphomicrobiales</taxon>
        <taxon>Phyllobacteriaceae</taxon>
        <taxon>Mesorhizobium</taxon>
    </lineage>
</organism>
<keyword evidence="3" id="KW-1185">Reference proteome</keyword>
<feature type="signal peptide" evidence="1">
    <location>
        <begin position="1"/>
        <end position="31"/>
    </location>
</feature>
<gene>
    <name evidence="2" type="ORF">H0241_20605</name>
</gene>
<evidence type="ECO:0000313" key="2">
    <source>
        <dbReference type="EMBL" id="MBA1142626.1"/>
    </source>
</evidence>
<protein>
    <submittedName>
        <fullName evidence="2">Uncharacterized protein</fullName>
    </submittedName>
</protein>
<sequence>MRTSVPIPVPSRRAATAGLAAGLLLVASASADENCGLCAKQIVTNSELATCFLDQYDQIAKTGSTAVVVDLSSCASRGVVEPLPSPNKAAAEPDVQFMISRTQLDCLKKKLEAPGIVLDPSATIQLDSCG</sequence>
<evidence type="ECO:0000313" key="3">
    <source>
        <dbReference type="Proteomes" id="UP000558284"/>
    </source>
</evidence>
<dbReference type="EMBL" id="JACDTY010000010">
    <property type="protein sequence ID" value="MBA1142626.1"/>
    <property type="molecule type" value="Genomic_DNA"/>
</dbReference>
<comment type="caution">
    <text evidence="2">The sequence shown here is derived from an EMBL/GenBank/DDBJ whole genome shotgun (WGS) entry which is preliminary data.</text>
</comment>
<dbReference type="AlphaFoldDB" id="A0A838B7P3"/>
<feature type="chain" id="PRO_5032896409" evidence="1">
    <location>
        <begin position="32"/>
        <end position="130"/>
    </location>
</feature>
<name>A0A838B7P3_9HYPH</name>
<dbReference type="RefSeq" id="WP_181059586.1">
    <property type="nucleotide sequence ID" value="NZ_JACDTY010000010.1"/>
</dbReference>
<evidence type="ECO:0000256" key="1">
    <source>
        <dbReference type="SAM" id="SignalP"/>
    </source>
</evidence>
<keyword evidence="1" id="KW-0732">Signal</keyword>
<proteinExistence type="predicted"/>
<reference evidence="2 3" key="1">
    <citation type="submission" date="2020-07" db="EMBL/GenBank/DDBJ databases">
        <title>Definition of the novel symbiovar canariense within Mesorhizobium novociceri, a new species of genus Mesorhizobium nodulating Cicer canariense in the Caldera de Taburiente National Park (La Palma, Canary Islands).</title>
        <authorList>
            <person name="Leon-Barrios M."/>
            <person name="Perez-Yepez J."/>
            <person name="Flores-Felix J.D."/>
            <person name="Ramirez-Baena M.H."/>
            <person name="Pulido-Suarez L."/>
            <person name="Igual J.M."/>
            <person name="Velazquez E."/>
            <person name="Peix A."/>
        </authorList>
    </citation>
    <scope>NUCLEOTIDE SEQUENCE [LARGE SCALE GENOMIC DNA]</scope>
    <source>
        <strain evidence="2 3">CCANP35</strain>
    </source>
</reference>
<accession>A0A838B7P3</accession>
<dbReference type="Proteomes" id="UP000558284">
    <property type="component" value="Unassembled WGS sequence"/>
</dbReference>